<dbReference type="GeneID" id="95519730"/>
<feature type="domain" description="Peptidoglycan binding-like" evidence="2">
    <location>
        <begin position="63"/>
        <end position="121"/>
    </location>
</feature>
<dbReference type="Pfam" id="PF01471">
    <property type="entry name" value="PG_binding_1"/>
    <property type="match status" value="1"/>
</dbReference>
<dbReference type="Proteomes" id="UP000252698">
    <property type="component" value="Chromosome"/>
</dbReference>
<protein>
    <recommendedName>
        <fullName evidence="2">Peptidoglycan binding-like domain-containing protein</fullName>
    </recommendedName>
</protein>
<dbReference type="InterPro" id="IPR036366">
    <property type="entry name" value="PGBDSf"/>
</dbReference>
<evidence type="ECO:0000313" key="4">
    <source>
        <dbReference type="Proteomes" id="UP000252698"/>
    </source>
</evidence>
<sequence>MIRKMLSSRRTAGASALTVVALAAALAAAPGASADEYNPPPPPGSSPVCAFYDGDGLTMYGERGDRVSQVQCMLANRHYLPWSALDGTFGPQTLLAVQRFQADNPPLVPDGLVTPVTWSALWHAGPTRTSPLPYPPT</sequence>
<dbReference type="SUPFAM" id="SSF47090">
    <property type="entry name" value="PGBD-like"/>
    <property type="match status" value="1"/>
</dbReference>
<keyword evidence="1" id="KW-0732">Signal</keyword>
<proteinExistence type="predicted"/>
<accession>A0A2Z5JC95</accession>
<evidence type="ECO:0000256" key="1">
    <source>
        <dbReference type="SAM" id="SignalP"/>
    </source>
</evidence>
<dbReference type="Gene3D" id="1.10.101.10">
    <property type="entry name" value="PGBD-like superfamily/PGBD"/>
    <property type="match status" value="1"/>
</dbReference>
<dbReference type="RefSeq" id="WP_114244590.1">
    <property type="nucleotide sequence ID" value="NZ_CP027306.1"/>
</dbReference>
<dbReference type="AlphaFoldDB" id="A0A2Z5JC95"/>
<organism evidence="3 4">
    <name type="scientific">Streptomyces atratus</name>
    <dbReference type="NCBI Taxonomy" id="1893"/>
    <lineage>
        <taxon>Bacteria</taxon>
        <taxon>Bacillati</taxon>
        <taxon>Actinomycetota</taxon>
        <taxon>Actinomycetes</taxon>
        <taxon>Kitasatosporales</taxon>
        <taxon>Streptomycetaceae</taxon>
        <taxon>Streptomyces</taxon>
    </lineage>
</organism>
<dbReference type="InterPro" id="IPR002477">
    <property type="entry name" value="Peptidoglycan-bd-like"/>
</dbReference>
<evidence type="ECO:0000313" key="3">
    <source>
        <dbReference type="EMBL" id="AXE77991.1"/>
    </source>
</evidence>
<dbReference type="InterPro" id="IPR006311">
    <property type="entry name" value="TAT_signal"/>
</dbReference>
<evidence type="ECO:0000259" key="2">
    <source>
        <dbReference type="Pfam" id="PF01471"/>
    </source>
</evidence>
<gene>
    <name evidence="3" type="ORF">C5746_14745</name>
</gene>
<feature type="chain" id="PRO_5016343340" description="Peptidoglycan binding-like domain-containing protein" evidence="1">
    <location>
        <begin position="35"/>
        <end position="137"/>
    </location>
</feature>
<dbReference type="EMBL" id="CP027306">
    <property type="protein sequence ID" value="AXE77991.1"/>
    <property type="molecule type" value="Genomic_DNA"/>
</dbReference>
<dbReference type="InterPro" id="IPR036365">
    <property type="entry name" value="PGBD-like_sf"/>
</dbReference>
<reference evidence="3 4" key="1">
    <citation type="journal article" date="2018" name="Front. Microbiol.">
        <title>Genome Sequencing of Streptomyces atratus SCSIOZH16 and Activation Production of Nocardamine via Metabolic Engineering.</title>
        <authorList>
            <person name="Li Y."/>
            <person name="Zhang C."/>
            <person name="Liu C."/>
            <person name="Ju J."/>
            <person name="Ma J."/>
        </authorList>
    </citation>
    <scope>NUCLEOTIDE SEQUENCE [LARGE SCALE GENOMIC DNA]</scope>
    <source>
        <strain evidence="3 4">SCSIO_ZH16</strain>
    </source>
</reference>
<dbReference type="KEGG" id="sata:C5746_14745"/>
<dbReference type="PROSITE" id="PS51318">
    <property type="entry name" value="TAT"/>
    <property type="match status" value="1"/>
</dbReference>
<feature type="signal peptide" evidence="1">
    <location>
        <begin position="1"/>
        <end position="34"/>
    </location>
</feature>
<name>A0A2Z5JC95_STRAR</name>